<dbReference type="PANTHER" id="PTHR30595:SF6">
    <property type="entry name" value="SCHLAFEN ALBA-2 DOMAIN-CONTAINING PROTEIN"/>
    <property type="match status" value="1"/>
</dbReference>
<protein>
    <recommendedName>
        <fullName evidence="4">Transcriptional regulator</fullName>
    </recommendedName>
</protein>
<evidence type="ECO:0008006" key="4">
    <source>
        <dbReference type="Google" id="ProtNLM"/>
    </source>
</evidence>
<evidence type="ECO:0000256" key="1">
    <source>
        <dbReference type="SAM" id="MobiDB-lite"/>
    </source>
</evidence>
<dbReference type="RefSeq" id="WP_205188296.1">
    <property type="nucleotide sequence ID" value="NZ_JAFBFC010000006.1"/>
</dbReference>
<dbReference type="PANTHER" id="PTHR30595">
    <property type="entry name" value="GLPR-RELATED TRANSCRIPTIONAL REPRESSOR"/>
    <property type="match status" value="1"/>
</dbReference>
<feature type="region of interest" description="Disordered" evidence="1">
    <location>
        <begin position="295"/>
        <end position="370"/>
    </location>
</feature>
<name>A0ABS2QZ66_9BACI</name>
<dbReference type="InterPro" id="IPR038475">
    <property type="entry name" value="RecG_C_sf"/>
</dbReference>
<organism evidence="2 3">
    <name type="scientific">Priestia iocasae</name>
    <dbReference type="NCBI Taxonomy" id="2291674"/>
    <lineage>
        <taxon>Bacteria</taxon>
        <taxon>Bacillati</taxon>
        <taxon>Bacillota</taxon>
        <taxon>Bacilli</taxon>
        <taxon>Bacillales</taxon>
        <taxon>Bacillaceae</taxon>
        <taxon>Priestia</taxon>
    </lineage>
</organism>
<reference evidence="2 3" key="1">
    <citation type="submission" date="2021-01" db="EMBL/GenBank/DDBJ databases">
        <title>Genomic Encyclopedia of Type Strains, Phase IV (KMG-IV): sequencing the most valuable type-strain genomes for metagenomic binning, comparative biology and taxonomic classification.</title>
        <authorList>
            <person name="Goeker M."/>
        </authorList>
    </citation>
    <scope>NUCLEOTIDE SEQUENCE [LARGE SCALE GENOMIC DNA]</scope>
    <source>
        <strain evidence="2 3">DSM 104297</strain>
    </source>
</reference>
<evidence type="ECO:0000313" key="2">
    <source>
        <dbReference type="EMBL" id="MBM7704287.1"/>
    </source>
</evidence>
<dbReference type="Gene3D" id="3.30.565.60">
    <property type="match status" value="1"/>
</dbReference>
<proteinExistence type="predicted"/>
<accession>A0ABS2QZ66</accession>
<dbReference type="Proteomes" id="UP000809829">
    <property type="component" value="Unassembled WGS sequence"/>
</dbReference>
<gene>
    <name evidence="2" type="ORF">JOC83_003142</name>
</gene>
<dbReference type="EMBL" id="JAFBFC010000006">
    <property type="protein sequence ID" value="MBM7704287.1"/>
    <property type="molecule type" value="Genomic_DNA"/>
</dbReference>
<feature type="compositionally biased region" description="Polar residues" evidence="1">
    <location>
        <begin position="337"/>
        <end position="365"/>
    </location>
</feature>
<comment type="caution">
    <text evidence="2">The sequence shown here is derived from an EMBL/GenBank/DDBJ whole genome shotgun (WGS) entry which is preliminary data.</text>
</comment>
<keyword evidence="3" id="KW-1185">Reference proteome</keyword>
<sequence length="473" mass="54208">MDKYQTNSSSLLQDNVILEHYGLNELNFETVKSYRERFADDKPNHPWNGLETKEFLYKIGAWGKVRNTSKEGLTLAGLLMFSEERVIAEVLPQYFLEYRECSDFEQKEWSTRFTSQDGTWSGNLYDFYFRVMMQESQHTENEAIASSLREAIINTIVHGDYNGEGGIVIEKANLTYRFSNPGLLRIDRETAFETTISNLRNPTLFKLFGFIDLSKRAGSGLKMISTACTQFQWYPPQLMQDQHMERTHLELTFVSSGEGQVKHPWEDTLEELAITDTGNNFDTVDFNQKKTSLIVENNSDNKDSNSFNNENNSYNNEEESDNNDVNSDNKGCDHFNNDSNSYNKLGDSSNSVANSDNKELSSSNKMGVLEGETDDVFSGEKEKTEEQSSIHEVLWKIAQLAREKKRLKPSVMEDILVQLCEQKPLMLKELADLVARTPDGLRNNYLAKLLEEGRVSLKYPDQPNHPKQAYLVK</sequence>
<evidence type="ECO:0000313" key="3">
    <source>
        <dbReference type="Proteomes" id="UP000809829"/>
    </source>
</evidence>
<dbReference type="Pfam" id="PF13749">
    <property type="entry name" value="HATPase_c_4"/>
    <property type="match status" value="1"/>
</dbReference>
<feature type="compositionally biased region" description="Low complexity" evidence="1">
    <location>
        <begin position="304"/>
        <end position="315"/>
    </location>
</feature>